<comment type="caution">
    <text evidence="2">The sequence shown here is derived from an EMBL/GenBank/DDBJ whole genome shotgun (WGS) entry which is preliminary data.</text>
</comment>
<evidence type="ECO:0000313" key="3">
    <source>
        <dbReference type="Proteomes" id="UP001501563"/>
    </source>
</evidence>
<feature type="region of interest" description="Disordered" evidence="1">
    <location>
        <begin position="1"/>
        <end position="38"/>
    </location>
</feature>
<gene>
    <name evidence="2" type="ORF">GCM10022207_89590</name>
</gene>
<dbReference type="Proteomes" id="UP001501563">
    <property type="component" value="Unassembled WGS sequence"/>
</dbReference>
<dbReference type="EMBL" id="BAAAZA010000063">
    <property type="protein sequence ID" value="GAA3906225.1"/>
    <property type="molecule type" value="Genomic_DNA"/>
</dbReference>
<evidence type="ECO:0000313" key="2">
    <source>
        <dbReference type="EMBL" id="GAA3906225.1"/>
    </source>
</evidence>
<keyword evidence="3" id="KW-1185">Reference proteome</keyword>
<protein>
    <submittedName>
        <fullName evidence="2">Uncharacterized protein</fullName>
    </submittedName>
</protein>
<name>A0ABP7LU29_9ACTN</name>
<proteinExistence type="predicted"/>
<accession>A0ABP7LU29</accession>
<reference evidence="3" key="1">
    <citation type="journal article" date="2019" name="Int. J. Syst. Evol. Microbiol.">
        <title>The Global Catalogue of Microorganisms (GCM) 10K type strain sequencing project: providing services to taxonomists for standard genome sequencing and annotation.</title>
        <authorList>
            <consortium name="The Broad Institute Genomics Platform"/>
            <consortium name="The Broad Institute Genome Sequencing Center for Infectious Disease"/>
            <person name="Wu L."/>
            <person name="Ma J."/>
        </authorList>
    </citation>
    <scope>NUCLEOTIDE SEQUENCE [LARGE SCALE GENOMIC DNA]</scope>
    <source>
        <strain evidence="3">JCM 16578</strain>
    </source>
</reference>
<sequence>MRISTARARHPPHAALLSEGPEACSASTSRDLRSTETKARANPILTGLWLGRESWQACGDAKLRVRVRYTQARLGPQSGAE</sequence>
<evidence type="ECO:0000256" key="1">
    <source>
        <dbReference type="SAM" id="MobiDB-lite"/>
    </source>
</evidence>
<organism evidence="2 3">
    <name type="scientific">Streptomyces lannensis</name>
    <dbReference type="NCBI Taxonomy" id="766498"/>
    <lineage>
        <taxon>Bacteria</taxon>
        <taxon>Bacillati</taxon>
        <taxon>Actinomycetota</taxon>
        <taxon>Actinomycetes</taxon>
        <taxon>Kitasatosporales</taxon>
        <taxon>Streptomycetaceae</taxon>
        <taxon>Streptomyces</taxon>
    </lineage>
</organism>